<evidence type="ECO:0000256" key="2">
    <source>
        <dbReference type="ARBA" id="ARBA00004496"/>
    </source>
</evidence>
<feature type="compositionally biased region" description="Pro residues" evidence="9">
    <location>
        <begin position="1"/>
        <end position="25"/>
    </location>
</feature>
<keyword evidence="6" id="KW-0805">Transcription regulation</keyword>
<dbReference type="PANTHER" id="PTHR40468:SF1">
    <property type="entry name" value="TOPOISOMERASE I DAMAGE AFFECTED PROTEIN 11"/>
    <property type="match status" value="1"/>
</dbReference>
<evidence type="ECO:0000256" key="1">
    <source>
        <dbReference type="ARBA" id="ARBA00004123"/>
    </source>
</evidence>
<evidence type="ECO:0000256" key="9">
    <source>
        <dbReference type="SAM" id="MobiDB-lite"/>
    </source>
</evidence>
<keyword evidence="5" id="KW-0678">Repressor</keyword>
<keyword evidence="8" id="KW-0539">Nucleus</keyword>
<comment type="subcellular location">
    <subcellularLocation>
        <location evidence="2">Cytoplasm</location>
    </subcellularLocation>
    <subcellularLocation>
        <location evidence="1">Nucleus</location>
    </subcellularLocation>
</comment>
<keyword evidence="4" id="KW-0963">Cytoplasm</keyword>
<dbReference type="GO" id="GO:0005737">
    <property type="term" value="C:cytoplasm"/>
    <property type="evidence" value="ECO:0007669"/>
    <property type="project" value="UniProtKB-SubCell"/>
</dbReference>
<feature type="compositionally biased region" description="Pro residues" evidence="9">
    <location>
        <begin position="179"/>
        <end position="193"/>
    </location>
</feature>
<protein>
    <submittedName>
        <fullName evidence="10">Uncharacterized protein</fullName>
    </submittedName>
</protein>
<dbReference type="Pfam" id="PF08528">
    <property type="entry name" value="Whi5"/>
    <property type="match status" value="1"/>
</dbReference>
<keyword evidence="11" id="KW-1185">Reference proteome</keyword>
<feature type="compositionally biased region" description="Low complexity" evidence="9">
    <location>
        <begin position="44"/>
        <end position="68"/>
    </location>
</feature>
<dbReference type="Proteomes" id="UP000322245">
    <property type="component" value="Unassembled WGS sequence"/>
</dbReference>
<evidence type="ECO:0000313" key="11">
    <source>
        <dbReference type="Proteomes" id="UP000322245"/>
    </source>
</evidence>
<evidence type="ECO:0000313" key="10">
    <source>
        <dbReference type="EMBL" id="TYJ58782.1"/>
    </source>
</evidence>
<gene>
    <name evidence="10" type="ORF">B9479_000618</name>
</gene>
<feature type="compositionally biased region" description="Low complexity" evidence="9">
    <location>
        <begin position="434"/>
        <end position="458"/>
    </location>
</feature>
<feature type="region of interest" description="Disordered" evidence="9">
    <location>
        <begin position="1"/>
        <end position="83"/>
    </location>
</feature>
<proteinExistence type="inferred from homology"/>
<accession>A0A5D3B772</accession>
<dbReference type="AlphaFoldDB" id="A0A5D3B772"/>
<feature type="region of interest" description="Disordered" evidence="9">
    <location>
        <begin position="110"/>
        <end position="495"/>
    </location>
</feature>
<name>A0A5D3B772_9TREE</name>
<feature type="compositionally biased region" description="Basic and acidic residues" evidence="9">
    <location>
        <begin position="27"/>
        <end position="41"/>
    </location>
</feature>
<comment type="caution">
    <text evidence="10">The sequence shown here is derived from an EMBL/GenBank/DDBJ whole genome shotgun (WGS) entry which is preliminary data.</text>
</comment>
<feature type="compositionally biased region" description="Basic and acidic residues" evidence="9">
    <location>
        <begin position="273"/>
        <end position="282"/>
    </location>
</feature>
<keyword evidence="7" id="KW-0804">Transcription</keyword>
<feature type="compositionally biased region" description="Basic and acidic residues" evidence="9">
    <location>
        <begin position="373"/>
        <end position="384"/>
    </location>
</feature>
<reference evidence="10 11" key="1">
    <citation type="submission" date="2017-05" db="EMBL/GenBank/DDBJ databases">
        <title>The Genome Sequence of Tsuchiyaea wingfieldii DSM 27421.</title>
        <authorList>
            <person name="Cuomo C."/>
            <person name="Passer A."/>
            <person name="Billmyre B."/>
            <person name="Heitman J."/>
        </authorList>
    </citation>
    <scope>NUCLEOTIDE SEQUENCE [LARGE SCALE GENOMIC DNA]</scope>
    <source>
        <strain evidence="10 11">DSM 27421</strain>
    </source>
</reference>
<comment type="similarity">
    <text evidence="3">Belongs to the WHI5/NRM1 family.</text>
</comment>
<feature type="compositionally biased region" description="Polar residues" evidence="9">
    <location>
        <begin position="142"/>
        <end position="154"/>
    </location>
</feature>
<evidence type="ECO:0000256" key="8">
    <source>
        <dbReference type="ARBA" id="ARBA00023242"/>
    </source>
</evidence>
<dbReference type="InterPro" id="IPR013734">
    <property type="entry name" value="TF_Nrm1/Whi5"/>
</dbReference>
<dbReference type="GO" id="GO:0005634">
    <property type="term" value="C:nucleus"/>
    <property type="evidence" value="ECO:0007669"/>
    <property type="project" value="UniProtKB-SubCell"/>
</dbReference>
<dbReference type="EMBL" id="NIDF01000003">
    <property type="protein sequence ID" value="TYJ58782.1"/>
    <property type="molecule type" value="Genomic_DNA"/>
</dbReference>
<organism evidence="10 11">
    <name type="scientific">Cryptococcus floricola</name>
    <dbReference type="NCBI Taxonomy" id="2591691"/>
    <lineage>
        <taxon>Eukaryota</taxon>
        <taxon>Fungi</taxon>
        <taxon>Dikarya</taxon>
        <taxon>Basidiomycota</taxon>
        <taxon>Agaricomycotina</taxon>
        <taxon>Tremellomycetes</taxon>
        <taxon>Tremellales</taxon>
        <taxon>Cryptococcaceae</taxon>
        <taxon>Cryptococcus</taxon>
    </lineage>
</organism>
<feature type="compositionally biased region" description="Basic and acidic residues" evidence="9">
    <location>
        <begin position="198"/>
        <end position="207"/>
    </location>
</feature>
<feature type="compositionally biased region" description="Polar residues" evidence="9">
    <location>
        <begin position="484"/>
        <end position="495"/>
    </location>
</feature>
<evidence type="ECO:0000256" key="3">
    <source>
        <dbReference type="ARBA" id="ARBA00006922"/>
    </source>
</evidence>
<dbReference type="PANTHER" id="PTHR40468">
    <property type="entry name" value="YALI0A15257P"/>
    <property type="match status" value="1"/>
</dbReference>
<evidence type="ECO:0000256" key="7">
    <source>
        <dbReference type="ARBA" id="ARBA00023163"/>
    </source>
</evidence>
<evidence type="ECO:0000256" key="4">
    <source>
        <dbReference type="ARBA" id="ARBA00022490"/>
    </source>
</evidence>
<feature type="compositionally biased region" description="Polar residues" evidence="9">
    <location>
        <begin position="467"/>
        <end position="476"/>
    </location>
</feature>
<evidence type="ECO:0000256" key="5">
    <source>
        <dbReference type="ARBA" id="ARBA00022491"/>
    </source>
</evidence>
<sequence length="495" mass="52648">MASPLNAPPHPPHTPPPHSATPPPVRESQESQEHRDTRQISRDATPSSPSASMSTGASASASSPRSAMEGIVEENAQAGDDEGDVEKLLKKVELEKKIHQLQRRLELASVKANNGWTDMSIKDIEHKQLPATPSRRKAPLSVHTSSPMGNSQVAASPAIPYEPPSPSRPWQLIDVLWQPLPPPSHGNYPPSPSSPMKRSREDDHPEAPRPSGHGFTYPMSIASPGAKRVNGHRRASSSLSGHTLDRRMMAGPSSPLRTKFEGHEKKRRSHSHSTHDRSRREGTTSQDVDAAKALTYMLGSGSEDGGGSMSRQSSSEAILPVPDSFASPIPTSPSANPRRLSMQSNQTTPRAGDLRTPSSHARSRVPPGSGSSAERDRPEEDKTAAELMMFLAHSPSPMKSAKRGGPPDSPNRPSLGAAARVLFADEDRSKQTPSSSSSNTALSSASSSFSAGSSLPSSIGHKKTHSRGGSYSQSNLALAPPITPDSTDGSTLVQI</sequence>
<evidence type="ECO:0000256" key="6">
    <source>
        <dbReference type="ARBA" id="ARBA00023015"/>
    </source>
</evidence>